<dbReference type="Proteomes" id="UP000757232">
    <property type="component" value="Unassembled WGS sequence"/>
</dbReference>
<dbReference type="PANTHER" id="PTHR21311:SF0">
    <property type="entry name" value="CONSERVED OLIGOMERIC GOLGI COMPLEX SUBUNIT 8"/>
    <property type="match status" value="1"/>
</dbReference>
<keyword evidence="10" id="KW-1185">Reference proteome</keyword>
<dbReference type="GO" id="GO:0017119">
    <property type="term" value="C:Golgi transport complex"/>
    <property type="evidence" value="ECO:0007669"/>
    <property type="project" value="InterPro"/>
</dbReference>
<evidence type="ECO:0000256" key="8">
    <source>
        <dbReference type="ARBA" id="ARBA00031347"/>
    </source>
</evidence>
<evidence type="ECO:0000256" key="3">
    <source>
        <dbReference type="ARBA" id="ARBA00020983"/>
    </source>
</evidence>
<name>A0A9Q5N1C4_SANBA</name>
<dbReference type="GO" id="GO:0000139">
    <property type="term" value="C:Golgi membrane"/>
    <property type="evidence" value="ECO:0007669"/>
    <property type="project" value="UniProtKB-SubCell"/>
</dbReference>
<evidence type="ECO:0000256" key="2">
    <source>
        <dbReference type="ARBA" id="ARBA00006419"/>
    </source>
</evidence>
<keyword evidence="4" id="KW-0813">Transport</keyword>
<comment type="caution">
    <text evidence="9">The sequence shown here is derived from an EMBL/GenBank/DDBJ whole genome shotgun (WGS) entry which is preliminary data.</text>
</comment>
<keyword evidence="5" id="KW-0653">Protein transport</keyword>
<evidence type="ECO:0000313" key="9">
    <source>
        <dbReference type="EMBL" id="OCB86205.1"/>
    </source>
</evidence>
<proteinExistence type="inferred from homology"/>
<evidence type="ECO:0000256" key="6">
    <source>
        <dbReference type="ARBA" id="ARBA00023034"/>
    </source>
</evidence>
<dbReference type="Pfam" id="PF04124">
    <property type="entry name" value="Dor1"/>
    <property type="match status" value="1"/>
</dbReference>
<sequence length="568" mass="62685">MSEFESLADVLATNNGEGPSAPLRTRFSTPEISQYLSHLTSLSLPEILHEPATLASEASQLTNSLTSLCHAEYPTFLSLHRTSSVLSSTFSSFSSSLSSLLSALPALETQARQFSQETQGIQEARTKARRVLVQHDALIDILDVPQFIDTCVRNAYYQEAMDLATHAARLSETFPDITVVQDVAAEAAHAMRLMLAQLLALLREPAKLPALFKSISFLRKMNVMDEKELALVFLTSRLVNIKNMIDGIKEDRTDHARYVRRYIDVWREGVSDVITQYTTIFLERVPVTDPDAADRIHELRYLLSALTRSQVSALLTVLRAHLSHIGDATSLSALLTQLTHCGAALARSGLDFRPLLPPLFEHAVQARFSHSLESATDTLSSTFSDALKYHRQPSTVLCTATASSSPTEEISLPEPLHVPPHVLASYPPLAIYTNAILAALNSLRLLAPASLLMQLLSTLDEALARASENFLRYAQTSVESASASNVRTKVILDEEEESSDEERVVRVSGKIFVHLLVPYVRRALVQGVYGVKDFAELKMGSRVKESLAQWDTWLDPQESASSTESKDS</sequence>
<dbReference type="InterPro" id="IPR007255">
    <property type="entry name" value="COG8"/>
</dbReference>
<gene>
    <name evidence="9" type="ORF">A7U60_g6794</name>
</gene>
<evidence type="ECO:0000256" key="1">
    <source>
        <dbReference type="ARBA" id="ARBA00004395"/>
    </source>
</evidence>
<accession>A0A9Q5N1C4</accession>
<dbReference type="AlphaFoldDB" id="A0A9Q5N1C4"/>
<dbReference type="InterPro" id="IPR016159">
    <property type="entry name" value="Cullin_repeat-like_dom_sf"/>
</dbReference>
<organism evidence="9 10">
    <name type="scientific">Sanghuangporus baumii</name>
    <name type="common">Phellinus baumii</name>
    <dbReference type="NCBI Taxonomy" id="108892"/>
    <lineage>
        <taxon>Eukaryota</taxon>
        <taxon>Fungi</taxon>
        <taxon>Dikarya</taxon>
        <taxon>Basidiomycota</taxon>
        <taxon>Agaricomycotina</taxon>
        <taxon>Agaricomycetes</taxon>
        <taxon>Hymenochaetales</taxon>
        <taxon>Hymenochaetaceae</taxon>
        <taxon>Sanghuangporus</taxon>
    </lineage>
</organism>
<protein>
    <recommendedName>
        <fullName evidence="3">Conserved oligomeric Golgi complex subunit 8</fullName>
    </recommendedName>
    <alternativeName>
        <fullName evidence="8">Component of oligomeric Golgi complex 8</fullName>
    </alternativeName>
</protein>
<evidence type="ECO:0000256" key="4">
    <source>
        <dbReference type="ARBA" id="ARBA00022448"/>
    </source>
</evidence>
<dbReference type="GO" id="GO:0006891">
    <property type="term" value="P:intra-Golgi vesicle-mediated transport"/>
    <property type="evidence" value="ECO:0007669"/>
    <property type="project" value="TreeGrafter"/>
</dbReference>
<evidence type="ECO:0000256" key="7">
    <source>
        <dbReference type="ARBA" id="ARBA00023136"/>
    </source>
</evidence>
<dbReference type="PANTHER" id="PTHR21311">
    <property type="entry name" value="CONSERVED OLIGOMERIC GOLGI COMPLEX COMPONENT 8"/>
    <property type="match status" value="1"/>
</dbReference>
<dbReference type="GO" id="GO:0015031">
    <property type="term" value="P:protein transport"/>
    <property type="evidence" value="ECO:0007669"/>
    <property type="project" value="UniProtKB-KW"/>
</dbReference>
<keyword evidence="6" id="KW-0333">Golgi apparatus</keyword>
<keyword evidence="7" id="KW-0472">Membrane</keyword>
<dbReference type="EMBL" id="LNZH02000204">
    <property type="protein sequence ID" value="OCB86205.1"/>
    <property type="molecule type" value="Genomic_DNA"/>
</dbReference>
<comment type="subcellular location">
    <subcellularLocation>
        <location evidence="1">Golgi apparatus membrane</location>
        <topology evidence="1">Peripheral membrane protein</topology>
    </subcellularLocation>
</comment>
<reference evidence="9" key="1">
    <citation type="submission" date="2016-06" db="EMBL/GenBank/DDBJ databases">
        <title>Draft Genome sequence of the fungus Inonotus baumii.</title>
        <authorList>
            <person name="Zhu H."/>
            <person name="Lin W."/>
        </authorList>
    </citation>
    <scope>NUCLEOTIDE SEQUENCE</scope>
    <source>
        <strain evidence="9">821</strain>
    </source>
</reference>
<comment type="similarity">
    <text evidence="2">Belongs to the COG8 family.</text>
</comment>
<dbReference type="SUPFAM" id="SSF74788">
    <property type="entry name" value="Cullin repeat-like"/>
    <property type="match status" value="1"/>
</dbReference>
<evidence type="ECO:0000313" key="10">
    <source>
        <dbReference type="Proteomes" id="UP000757232"/>
    </source>
</evidence>
<dbReference type="OrthoDB" id="1661054at2759"/>
<evidence type="ECO:0000256" key="5">
    <source>
        <dbReference type="ARBA" id="ARBA00022927"/>
    </source>
</evidence>